<dbReference type="EMBL" id="KV441394">
    <property type="protein sequence ID" value="OAF59207.1"/>
    <property type="molecule type" value="Genomic_DNA"/>
</dbReference>
<feature type="region of interest" description="Disordered" evidence="1">
    <location>
        <begin position="1"/>
        <end position="161"/>
    </location>
</feature>
<dbReference type="GO" id="GO:0008757">
    <property type="term" value="F:S-adenosylmethionine-dependent methyltransferase activity"/>
    <property type="evidence" value="ECO:0007669"/>
    <property type="project" value="InterPro"/>
</dbReference>
<feature type="compositionally biased region" description="Low complexity" evidence="1">
    <location>
        <begin position="83"/>
        <end position="96"/>
    </location>
</feature>
<organism evidence="3">
    <name type="scientific">Pseudogymnoascus destructans</name>
    <dbReference type="NCBI Taxonomy" id="655981"/>
    <lineage>
        <taxon>Eukaryota</taxon>
        <taxon>Fungi</taxon>
        <taxon>Dikarya</taxon>
        <taxon>Ascomycota</taxon>
        <taxon>Pezizomycotina</taxon>
        <taxon>Leotiomycetes</taxon>
        <taxon>Thelebolales</taxon>
        <taxon>Thelebolaceae</taxon>
        <taxon>Pseudogymnoascus</taxon>
    </lineage>
</organism>
<dbReference type="OrthoDB" id="10256176at2759"/>
<feature type="compositionally biased region" description="Basic and acidic residues" evidence="1">
    <location>
        <begin position="593"/>
        <end position="615"/>
    </location>
</feature>
<evidence type="ECO:0000256" key="1">
    <source>
        <dbReference type="SAM" id="MobiDB-lite"/>
    </source>
</evidence>
<protein>
    <recommendedName>
        <fullName evidence="2">Methyltransferase type 11 domain-containing protein</fullName>
    </recommendedName>
</protein>
<dbReference type="PANTHER" id="PTHR43591:SF92">
    <property type="entry name" value="METHYLTRANSFERASE TYPE 11 DOMAIN-CONTAINING PROTEIN"/>
    <property type="match status" value="1"/>
</dbReference>
<evidence type="ECO:0000259" key="2">
    <source>
        <dbReference type="Pfam" id="PF08241"/>
    </source>
</evidence>
<feature type="compositionally biased region" description="Basic and acidic residues" evidence="1">
    <location>
        <begin position="37"/>
        <end position="50"/>
    </location>
</feature>
<name>A0A177AAU2_9PEZI</name>
<feature type="region of interest" description="Disordered" evidence="1">
    <location>
        <begin position="587"/>
        <end position="618"/>
    </location>
</feature>
<dbReference type="VEuPathDB" id="FungiDB:GMDG_02200"/>
<sequence>MASLDFLPAATYEAQSSVQAPRRRRSLNTIMEDDEESMRGGDDREDDRGRRGSPSPKAPNWSDWRSPLSDHFPTPRGNHFMIAPLMPASPSSPADSEYSQTSSRPWTRDSVGTQATDFDDLYDVSSDEEDSYKARQARSSIVRETSSRKSTASPRQRNSLPSLIIPQSNEQWKAMAAFKKLASPVPPTPPPKVPMSPAVFQYLAEQSALAVPSSSAPPSLDGSLTSEQMALMSAPPTPNTGNEENDDVDQWGGVQLQPAAMATLQALSGDDMYDIPEQVIELPIRSPTTEMQQSPPPINTSIHRNNSVVLSPEQQQSMSSLTAIEIPSPGGFFASLSNASRHTWHIMPSSLNNDAPPSSATAEHFYKTPWMSEPIERIVEVTESMSDGCPTARPILLKTDLEETIKGLDSPIEEIIATEIISDYDITYVRKLNEDSLEHFDRTQLWLTAQTSYLSALINPTEARDDEVAIQRRDSQIVRGGKATVDSDSETTPKKKTVRFSEVPTSILGVSIVVGRPPPQLTRLESAYFRSFRTFVAVSRYRDTFVHRTPRFEALQIQRTNFPQAYRNQLLGKFQLSVVPMSAKKRMSSNVARGDETAPEDPAKLKADKEREAKEQMSASTWNVTAMKMLNGGRLIAAPVAKKLARLSRMGPSANGTPRDRARILDLGGQATCDWAWHCATEYPNTKVYTVSTKTSRQLSNSNIHGPANQRQVAVNKLTSLPFKDDQFDLISARNLAHILKACSENGEDEYDACLAECMRILKPGGYLEFNMLDSDIMNAGPLGQAKSVEFGFSLKTRGYDATPTKAWLGRLSRAGFVGVKRAWMVLPMGTPTAVARPVSRDSMGVERPLELEAMVMGSTAGAASITGLVGGWAWEKWMLKLQMEIGVAEENLLEGVGEIVEEGRKAGAGWRGLSGWARKPRRG</sequence>
<accession>A0A177AAU2</accession>
<dbReference type="Gene3D" id="3.40.50.150">
    <property type="entry name" value="Vaccinia Virus protein VP39"/>
    <property type="match status" value="1"/>
</dbReference>
<dbReference type="SUPFAM" id="SSF53335">
    <property type="entry name" value="S-adenosyl-L-methionine-dependent methyltransferases"/>
    <property type="match status" value="1"/>
</dbReference>
<evidence type="ECO:0000313" key="3">
    <source>
        <dbReference type="EMBL" id="OAF59207.1"/>
    </source>
</evidence>
<dbReference type="Proteomes" id="UP000077154">
    <property type="component" value="Unassembled WGS sequence"/>
</dbReference>
<dbReference type="Pfam" id="PF08241">
    <property type="entry name" value="Methyltransf_11"/>
    <property type="match status" value="1"/>
</dbReference>
<dbReference type="GeneID" id="36287301"/>
<dbReference type="eggNOG" id="ENOG502RDBT">
    <property type="taxonomic scope" value="Eukaryota"/>
</dbReference>
<dbReference type="InterPro" id="IPR029063">
    <property type="entry name" value="SAM-dependent_MTases_sf"/>
</dbReference>
<feature type="domain" description="Methyltransferase type 11" evidence="2">
    <location>
        <begin position="701"/>
        <end position="768"/>
    </location>
</feature>
<feature type="compositionally biased region" description="Acidic residues" evidence="1">
    <location>
        <begin position="117"/>
        <end position="130"/>
    </location>
</feature>
<dbReference type="InterPro" id="IPR013216">
    <property type="entry name" value="Methyltransf_11"/>
</dbReference>
<dbReference type="AlphaFoldDB" id="A0A177AAU2"/>
<dbReference type="RefSeq" id="XP_024324491.1">
    <property type="nucleotide sequence ID" value="XM_024467863.1"/>
</dbReference>
<proteinExistence type="predicted"/>
<gene>
    <name evidence="3" type="ORF">VC83_04228</name>
</gene>
<feature type="compositionally biased region" description="Polar residues" evidence="1">
    <location>
        <begin position="97"/>
        <end position="116"/>
    </location>
</feature>
<reference evidence="3" key="1">
    <citation type="submission" date="2016-03" db="EMBL/GenBank/DDBJ databases">
        <title>Updated assembly of Pseudogymnoascus destructans, the fungus causing white-nose syndrome of bats.</title>
        <authorList>
            <person name="Palmer J.M."/>
            <person name="Drees K.P."/>
            <person name="Foster J.T."/>
            <person name="Lindner D.L."/>
        </authorList>
    </citation>
    <scope>NUCLEOTIDE SEQUENCE [LARGE SCALE GENOMIC DNA]</scope>
    <source>
        <strain evidence="3">20631-21</strain>
    </source>
</reference>
<dbReference type="PANTHER" id="PTHR43591">
    <property type="entry name" value="METHYLTRANSFERASE"/>
    <property type="match status" value="1"/>
</dbReference>
<feature type="compositionally biased region" description="Polar residues" evidence="1">
    <location>
        <begin position="137"/>
        <end position="161"/>
    </location>
</feature>